<dbReference type="InterPro" id="IPR020084">
    <property type="entry name" value="NUDIX_hydrolase_CS"/>
</dbReference>
<organism evidence="7 8">
    <name type="scientific">Candidatus Nitrosotenuis uzonensis</name>
    <dbReference type="NCBI Taxonomy" id="1407055"/>
    <lineage>
        <taxon>Archaea</taxon>
        <taxon>Nitrososphaerota</taxon>
        <taxon>Candidatus Nitrosotenuis</taxon>
    </lineage>
</organism>
<dbReference type="Proteomes" id="UP000655759">
    <property type="component" value="Unassembled WGS sequence"/>
</dbReference>
<evidence type="ECO:0000256" key="5">
    <source>
        <dbReference type="ARBA" id="ARBA00032644"/>
    </source>
</evidence>
<dbReference type="InterPro" id="IPR015797">
    <property type="entry name" value="NUDIX_hydrolase-like_dom_sf"/>
</dbReference>
<dbReference type="GO" id="GO:0004081">
    <property type="term" value="F:bis(5'-nucleosyl)-tetraphosphatase (asymmetrical) activity"/>
    <property type="evidence" value="ECO:0007669"/>
    <property type="project" value="TreeGrafter"/>
</dbReference>
<reference evidence="7" key="1">
    <citation type="submission" date="2021-02" db="EMBL/GenBank/DDBJ databases">
        <authorList>
            <person name="Han P."/>
        </authorList>
    </citation>
    <scope>NUCLEOTIDE SEQUENCE</scope>
    <source>
        <strain evidence="7">Candidatus Nitrosotenuis uzonensis 5A</strain>
    </source>
</reference>
<dbReference type="CDD" id="cd03428">
    <property type="entry name" value="NUDIX_Ap4A_Nudt2"/>
    <property type="match status" value="1"/>
</dbReference>
<evidence type="ECO:0000256" key="1">
    <source>
        <dbReference type="ARBA" id="ARBA00005582"/>
    </source>
</evidence>
<protein>
    <recommendedName>
        <fullName evidence="2">Bis(5'-nucleosyl)-tetraphosphatase [asymmetrical]</fullName>
    </recommendedName>
    <alternativeName>
        <fullName evidence="5">Diadenosine 5',5'''-P1,P4-tetraphosphate asymmetrical hydrolase</fullName>
    </alternativeName>
</protein>
<evidence type="ECO:0000256" key="3">
    <source>
        <dbReference type="ARBA" id="ARBA00022741"/>
    </source>
</evidence>
<name>A0A812F3X3_9ARCH</name>
<accession>A0A812F3X3</accession>
<dbReference type="InterPro" id="IPR000086">
    <property type="entry name" value="NUDIX_hydrolase_dom"/>
</dbReference>
<dbReference type="PROSITE" id="PS51462">
    <property type="entry name" value="NUDIX"/>
    <property type="match status" value="1"/>
</dbReference>
<comment type="caution">
    <text evidence="7">The sequence shown here is derived from an EMBL/GenBank/DDBJ whole genome shotgun (WGS) entry which is preliminary data.</text>
</comment>
<dbReference type="RefSeq" id="WP_205099375.1">
    <property type="nucleotide sequence ID" value="NZ_CAJNAQ010000005.1"/>
</dbReference>
<evidence type="ECO:0000256" key="4">
    <source>
        <dbReference type="ARBA" id="ARBA00022801"/>
    </source>
</evidence>
<comment type="similarity">
    <text evidence="1">Belongs to the Nudix hydrolase family.</text>
</comment>
<proteinExistence type="inferred from homology"/>
<dbReference type="InterPro" id="IPR003565">
    <property type="entry name" value="Tetra_PHTase"/>
</dbReference>
<dbReference type="GO" id="GO:0000166">
    <property type="term" value="F:nucleotide binding"/>
    <property type="evidence" value="ECO:0007669"/>
    <property type="project" value="UniProtKB-KW"/>
</dbReference>
<feature type="domain" description="Nudix hydrolase" evidence="6">
    <location>
        <begin position="2"/>
        <end position="132"/>
    </location>
</feature>
<dbReference type="EMBL" id="CAJNAQ010000005">
    <property type="protein sequence ID" value="CAE6495426.1"/>
    <property type="molecule type" value="Genomic_DNA"/>
</dbReference>
<dbReference type="PANTHER" id="PTHR21340:SF0">
    <property type="entry name" value="BIS(5'-NUCLEOSYL)-TETRAPHOSPHATASE [ASYMMETRICAL]"/>
    <property type="match status" value="1"/>
</dbReference>
<dbReference type="GO" id="GO:0006754">
    <property type="term" value="P:ATP biosynthetic process"/>
    <property type="evidence" value="ECO:0007669"/>
    <property type="project" value="TreeGrafter"/>
</dbReference>
<gene>
    <name evidence="7" type="ORF">NUZ5A_50415</name>
</gene>
<keyword evidence="4 7" id="KW-0378">Hydrolase</keyword>
<dbReference type="Gene3D" id="3.90.79.10">
    <property type="entry name" value="Nucleoside Triphosphate Pyrophosphohydrolase"/>
    <property type="match status" value="1"/>
</dbReference>
<dbReference type="GO" id="GO:0006167">
    <property type="term" value="P:AMP biosynthetic process"/>
    <property type="evidence" value="ECO:0007669"/>
    <property type="project" value="TreeGrafter"/>
</dbReference>
<dbReference type="Pfam" id="PF00293">
    <property type="entry name" value="NUDIX"/>
    <property type="match status" value="1"/>
</dbReference>
<dbReference type="InterPro" id="IPR051325">
    <property type="entry name" value="Nudix_hydrolase_domain"/>
</dbReference>
<evidence type="ECO:0000256" key="2">
    <source>
        <dbReference type="ARBA" id="ARBA00018911"/>
    </source>
</evidence>
<dbReference type="AlphaFoldDB" id="A0A812F3X3"/>
<dbReference type="SUPFAM" id="SSF55811">
    <property type="entry name" value="Nudix"/>
    <property type="match status" value="1"/>
</dbReference>
<dbReference type="PROSITE" id="PS00893">
    <property type="entry name" value="NUDIX_BOX"/>
    <property type="match status" value="1"/>
</dbReference>
<dbReference type="PANTHER" id="PTHR21340">
    <property type="entry name" value="DIADENOSINE 5,5-P1,P4-TETRAPHOSPHATE PYROPHOSPHOHYDROLASE MUTT"/>
    <property type="match status" value="1"/>
</dbReference>
<sequence>MVDERSSGILLFRHEGEKVKFLLLHYPSGHWDFIKGRIEKNEQLKEAALREAREETGITDIEFVDGYEEKIQYSYQYDGKTIQKEVVFFLAKTKTSDVTLSDEHLDFVWLEFDEAYKRITYQNARTLLAKARSLVFGQIK</sequence>
<evidence type="ECO:0000313" key="7">
    <source>
        <dbReference type="EMBL" id="CAE6495426.1"/>
    </source>
</evidence>
<keyword evidence="3" id="KW-0547">Nucleotide-binding</keyword>
<evidence type="ECO:0000259" key="6">
    <source>
        <dbReference type="PROSITE" id="PS51462"/>
    </source>
</evidence>
<evidence type="ECO:0000313" key="8">
    <source>
        <dbReference type="Proteomes" id="UP000655759"/>
    </source>
</evidence>